<reference evidence="1" key="1">
    <citation type="submission" date="2018-06" db="EMBL/GenBank/DDBJ databases">
        <authorList>
            <person name="Zhirakovskaya E."/>
        </authorList>
    </citation>
    <scope>NUCLEOTIDE SEQUENCE</scope>
</reference>
<proteinExistence type="predicted"/>
<evidence type="ECO:0000313" key="1">
    <source>
        <dbReference type="EMBL" id="VAW72384.1"/>
    </source>
</evidence>
<gene>
    <name evidence="1" type="ORF">MNBD_GAMMA12-1766</name>
</gene>
<dbReference type="AlphaFoldDB" id="A0A3B0YU22"/>
<organism evidence="1">
    <name type="scientific">hydrothermal vent metagenome</name>
    <dbReference type="NCBI Taxonomy" id="652676"/>
    <lineage>
        <taxon>unclassified sequences</taxon>
        <taxon>metagenomes</taxon>
        <taxon>ecological metagenomes</taxon>
    </lineage>
</organism>
<accession>A0A3B0YU22</accession>
<protein>
    <submittedName>
        <fullName evidence="1">Uncharacterized protein</fullName>
    </submittedName>
</protein>
<sequence length="367" mass="41677">MFKITRLTSILFAACLPLSEAHTNSVSGIYTGTIATKRVTVLIEKNPSQSIPLHGKYFYGNNTKEIALQIKTTKKGFSVTEKVGDKTTGNWELVYQRNKLIQTLSGTWKSPRNDKIYKILLRKIDLSAVVDTSIANIYESFKIKLNIRKGKTIQHTSDIAYRWHFSRTRMGQASIAYPYLLDHPNSNLIIANKIIEAHHRSTVLQALNCDKSFAEVKSKTKYGRFKQQVKVTLLTRKIFSIKASVSWICAGIAIGNNSSRSLTIDLTNGQIFSFAGYFNKKSGYGGEKDKIKILARKYFKRLPKKERDFSCLQYYTPLFDYTLSLAAKGLVFNLSLPRASAACIENVVIPYSAIRQYVKTKYRIIQY</sequence>
<dbReference type="EMBL" id="UOFL01000036">
    <property type="protein sequence ID" value="VAW72384.1"/>
    <property type="molecule type" value="Genomic_DNA"/>
</dbReference>
<name>A0A3B0YU22_9ZZZZ</name>